<evidence type="ECO:0000313" key="1">
    <source>
        <dbReference type="EMBL" id="PZX47560.1"/>
    </source>
</evidence>
<dbReference type="Gene3D" id="2.60.120.620">
    <property type="entry name" value="q2cbj1_9rhob like domain"/>
    <property type="match status" value="1"/>
</dbReference>
<gene>
    <name evidence="1" type="ORF">LV85_03909</name>
</gene>
<keyword evidence="2" id="KW-1185">Reference proteome</keyword>
<accession>A0A2W7QND2</accession>
<organism evidence="1 2">
    <name type="scientific">Algoriphagus chordae</name>
    <dbReference type="NCBI Taxonomy" id="237019"/>
    <lineage>
        <taxon>Bacteria</taxon>
        <taxon>Pseudomonadati</taxon>
        <taxon>Bacteroidota</taxon>
        <taxon>Cytophagia</taxon>
        <taxon>Cytophagales</taxon>
        <taxon>Cyclobacteriaceae</taxon>
        <taxon>Algoriphagus</taxon>
    </lineage>
</organism>
<sequence length="92" mass="10858">MNNLHQLYPISPEAKAFYQENNFIKLKQVLSPEEVAHFNEVISAEVQRKNTQEKPMEERDTYSKAFLQIFNLWTESEEVKELVMSKRLAQIA</sequence>
<comment type="caution">
    <text evidence="1">The sequence shown here is derived from an EMBL/GenBank/DDBJ whole genome shotgun (WGS) entry which is preliminary data.</text>
</comment>
<dbReference type="RefSeq" id="WP_317046473.1">
    <property type="nucleotide sequence ID" value="NZ_QKZT01000024.1"/>
</dbReference>
<dbReference type="SUPFAM" id="SSF51197">
    <property type="entry name" value="Clavaminate synthase-like"/>
    <property type="match status" value="1"/>
</dbReference>
<dbReference type="Proteomes" id="UP000248882">
    <property type="component" value="Unassembled WGS sequence"/>
</dbReference>
<evidence type="ECO:0000313" key="2">
    <source>
        <dbReference type="Proteomes" id="UP000248882"/>
    </source>
</evidence>
<name>A0A2W7QND2_9BACT</name>
<protein>
    <submittedName>
        <fullName evidence="1">Uncharacterized protein</fullName>
    </submittedName>
</protein>
<proteinExistence type="predicted"/>
<reference evidence="1 2" key="1">
    <citation type="submission" date="2018-06" db="EMBL/GenBank/DDBJ databases">
        <title>Genomic Encyclopedia of Archaeal and Bacterial Type Strains, Phase II (KMG-II): from individual species to whole genera.</title>
        <authorList>
            <person name="Goeker M."/>
        </authorList>
    </citation>
    <scope>NUCLEOTIDE SEQUENCE [LARGE SCALE GENOMIC DNA]</scope>
    <source>
        <strain evidence="1 2">DSM 19830</strain>
    </source>
</reference>
<dbReference type="EMBL" id="QKZT01000024">
    <property type="protein sequence ID" value="PZX47560.1"/>
    <property type="molecule type" value="Genomic_DNA"/>
</dbReference>
<dbReference type="AlphaFoldDB" id="A0A2W7QND2"/>